<evidence type="ECO:0000259" key="7">
    <source>
        <dbReference type="PROSITE" id="PS50405"/>
    </source>
</evidence>
<evidence type="ECO:0000313" key="8">
    <source>
        <dbReference type="EMBL" id="ELT89606.1"/>
    </source>
</evidence>
<dbReference type="SFLD" id="SFLDG00358">
    <property type="entry name" value="Main_(cytGST)"/>
    <property type="match status" value="1"/>
</dbReference>
<sequence length="243" mass="28009">MSTSVCVKPKLYSAWFCPFAQRAWMALVHKGVDFEYVEQDPYDKTAEWLAINPRGLVPTIHHKGKSIYESSVCIEFVDEQWPTSDPETSLLPKDPLDRAYARIWGDFVGKKIVTLYYRLLMSQNPAEHPELQATILKNITDLQEAMSNDGPFFAGQHLGFVDVMLAPFAQRFGKVMKHFRQFEIPDDAKFERYHEWWAAVKETKSFRGTQQEEEKLIASYERYAVGTAKTEVADAIRKGHQLP</sequence>
<dbReference type="AlphaFoldDB" id="R7TEW4"/>
<dbReference type="GO" id="GO:0004364">
    <property type="term" value="F:glutathione transferase activity"/>
    <property type="evidence" value="ECO:0007669"/>
    <property type="project" value="UniProtKB-UniRule"/>
</dbReference>
<keyword evidence="2 5" id="KW-0808">Transferase</keyword>
<keyword evidence="3 5" id="KW-0560">Oxidoreductase</keyword>
<dbReference type="OMA" id="PEGPWFL"/>
<comment type="catalytic activity">
    <reaction evidence="5">
        <text>methylarsonate + 2 glutathione + H(+) = methylarsonous acid + glutathione disulfide + H2O</text>
        <dbReference type="Rhea" id="RHEA:15969"/>
        <dbReference type="ChEBI" id="CHEBI:15377"/>
        <dbReference type="ChEBI" id="CHEBI:15378"/>
        <dbReference type="ChEBI" id="CHEBI:17826"/>
        <dbReference type="ChEBI" id="CHEBI:33409"/>
        <dbReference type="ChEBI" id="CHEBI:57925"/>
        <dbReference type="ChEBI" id="CHEBI:58297"/>
        <dbReference type="EC" id="1.20.4.2"/>
    </reaction>
</comment>
<dbReference type="SUPFAM" id="SSF47616">
    <property type="entry name" value="GST C-terminal domain-like"/>
    <property type="match status" value="1"/>
</dbReference>
<dbReference type="InterPro" id="IPR036249">
    <property type="entry name" value="Thioredoxin-like_sf"/>
</dbReference>
<dbReference type="EC" id="2.5.1.18" evidence="5"/>
<dbReference type="InterPro" id="IPR050983">
    <property type="entry name" value="GST_Omega/HSP26"/>
</dbReference>
<dbReference type="EC" id="1.8.5.1" evidence="5"/>
<comment type="catalytic activity">
    <reaction evidence="5">
        <text>L-dehydroascorbate + 2 glutathione = glutathione disulfide + L-ascorbate</text>
        <dbReference type="Rhea" id="RHEA:24424"/>
        <dbReference type="ChEBI" id="CHEBI:38290"/>
        <dbReference type="ChEBI" id="CHEBI:57925"/>
        <dbReference type="ChEBI" id="CHEBI:58297"/>
        <dbReference type="ChEBI" id="CHEBI:58539"/>
        <dbReference type="EC" id="1.8.5.1"/>
    </reaction>
</comment>
<proteinExistence type="inferred from homology"/>
<dbReference type="PROSITE" id="PS50404">
    <property type="entry name" value="GST_NTER"/>
    <property type="match status" value="1"/>
</dbReference>
<dbReference type="HOGENOM" id="CLU_011226_9_1_1"/>
<name>R7TEW4_CAPTE</name>
<evidence type="ECO:0000256" key="2">
    <source>
        <dbReference type="ARBA" id="ARBA00022679"/>
    </source>
</evidence>
<dbReference type="EnsemblMetazoa" id="CapteT190410">
    <property type="protein sequence ID" value="CapteP190410"/>
    <property type="gene ID" value="CapteG190410"/>
</dbReference>
<dbReference type="SFLD" id="SFLDG01152">
    <property type="entry name" value="Main.3:_Omega-_and_Tau-like"/>
    <property type="match status" value="1"/>
</dbReference>
<keyword evidence="10" id="KW-1185">Reference proteome</keyword>
<dbReference type="PRINTS" id="PR01625">
    <property type="entry name" value="GSTRNSFRASEO"/>
</dbReference>
<dbReference type="Proteomes" id="UP000014760">
    <property type="component" value="Unassembled WGS sequence"/>
</dbReference>
<feature type="domain" description="GST C-terminal" evidence="7">
    <location>
        <begin position="94"/>
        <end position="227"/>
    </location>
</feature>
<reference evidence="9" key="3">
    <citation type="submission" date="2015-06" db="UniProtKB">
        <authorList>
            <consortium name="EnsemblMetazoa"/>
        </authorList>
    </citation>
    <scope>IDENTIFICATION</scope>
</reference>
<dbReference type="InterPro" id="IPR004045">
    <property type="entry name" value="Glutathione_S-Trfase_N"/>
</dbReference>
<dbReference type="GO" id="GO:0045174">
    <property type="term" value="F:glutathione dehydrogenase (ascorbate) activity"/>
    <property type="evidence" value="ECO:0007669"/>
    <property type="project" value="UniProtKB-UniRule"/>
</dbReference>
<dbReference type="Gene3D" id="1.20.1050.10">
    <property type="match status" value="1"/>
</dbReference>
<evidence type="ECO:0000256" key="5">
    <source>
        <dbReference type="RuleBase" id="RU368071"/>
    </source>
</evidence>
<dbReference type="InterPro" id="IPR036282">
    <property type="entry name" value="Glutathione-S-Trfase_C_sf"/>
</dbReference>
<dbReference type="EMBL" id="KB311270">
    <property type="protein sequence ID" value="ELT89606.1"/>
    <property type="molecule type" value="Genomic_DNA"/>
</dbReference>
<gene>
    <name evidence="8" type="ORF">CAPTEDRAFT_190410</name>
</gene>
<dbReference type="Pfam" id="PF13410">
    <property type="entry name" value="GST_C_2"/>
    <property type="match status" value="1"/>
</dbReference>
<dbReference type="OrthoDB" id="4951845at2759"/>
<dbReference type="InterPro" id="IPR040079">
    <property type="entry name" value="Glutathione_S-Trfase"/>
</dbReference>
<dbReference type="STRING" id="283909.R7TEW4"/>
<feature type="domain" description="GST N-terminal" evidence="6">
    <location>
        <begin position="7"/>
        <end position="85"/>
    </location>
</feature>
<evidence type="ECO:0000313" key="10">
    <source>
        <dbReference type="Proteomes" id="UP000014760"/>
    </source>
</evidence>
<dbReference type="GO" id="GO:0005737">
    <property type="term" value="C:cytoplasm"/>
    <property type="evidence" value="ECO:0007669"/>
    <property type="project" value="InterPro"/>
</dbReference>
<evidence type="ECO:0000256" key="3">
    <source>
        <dbReference type="ARBA" id="ARBA00023002"/>
    </source>
</evidence>
<dbReference type="PROSITE" id="PS50405">
    <property type="entry name" value="GST_CTER"/>
    <property type="match status" value="1"/>
</dbReference>
<dbReference type="InterPro" id="IPR005442">
    <property type="entry name" value="GST_omega"/>
</dbReference>
<dbReference type="GO" id="GO:0006749">
    <property type="term" value="P:glutathione metabolic process"/>
    <property type="evidence" value="ECO:0007669"/>
    <property type="project" value="UniProtKB-UniRule"/>
</dbReference>
<reference evidence="10" key="1">
    <citation type="submission" date="2012-12" db="EMBL/GenBank/DDBJ databases">
        <authorList>
            <person name="Hellsten U."/>
            <person name="Grimwood J."/>
            <person name="Chapman J.A."/>
            <person name="Shapiro H."/>
            <person name="Aerts A."/>
            <person name="Otillar R.P."/>
            <person name="Terry A.Y."/>
            <person name="Boore J.L."/>
            <person name="Simakov O."/>
            <person name="Marletaz F."/>
            <person name="Cho S.-J."/>
            <person name="Edsinger-Gonzales E."/>
            <person name="Havlak P."/>
            <person name="Kuo D.-H."/>
            <person name="Larsson T."/>
            <person name="Lv J."/>
            <person name="Arendt D."/>
            <person name="Savage R."/>
            <person name="Osoegawa K."/>
            <person name="de Jong P."/>
            <person name="Lindberg D.R."/>
            <person name="Seaver E.C."/>
            <person name="Weisblat D.A."/>
            <person name="Putnam N.H."/>
            <person name="Grigoriev I.V."/>
            <person name="Rokhsar D.S."/>
        </authorList>
    </citation>
    <scope>NUCLEOTIDE SEQUENCE</scope>
    <source>
        <strain evidence="10">I ESC-2004</strain>
    </source>
</reference>
<accession>R7TEW4</accession>
<dbReference type="InterPro" id="IPR045073">
    <property type="entry name" value="Omega/Tau-like"/>
</dbReference>
<evidence type="ECO:0000313" key="9">
    <source>
        <dbReference type="EnsemblMetazoa" id="CapteP190410"/>
    </source>
</evidence>
<protein>
    <recommendedName>
        <fullName evidence="5">Glutathione S-transferase omega</fullName>
        <shortName evidence="5">GSTO</shortName>
        <ecNumber evidence="5">1.20.4.2</ecNumber>
        <ecNumber evidence="5">1.8.5.1</ecNumber>
        <ecNumber evidence="5">2.5.1.18</ecNumber>
    </recommendedName>
    <alternativeName>
        <fullName evidence="5">Glutathione-dependent dehydroascorbate reductase</fullName>
    </alternativeName>
    <alternativeName>
        <fullName evidence="5">Monomethylarsonic acid reductase</fullName>
    </alternativeName>
</protein>
<dbReference type="SFLD" id="SFLDS00019">
    <property type="entry name" value="Glutathione_Transferase_(cytos"/>
    <property type="match status" value="1"/>
</dbReference>
<evidence type="ECO:0000259" key="6">
    <source>
        <dbReference type="PROSITE" id="PS50404"/>
    </source>
</evidence>
<dbReference type="InterPro" id="IPR010987">
    <property type="entry name" value="Glutathione-S-Trfase_C-like"/>
</dbReference>
<dbReference type="GO" id="GO:0050610">
    <property type="term" value="F:methylarsonate reductase activity"/>
    <property type="evidence" value="ECO:0007669"/>
    <property type="project" value="UniProtKB-UniRule"/>
</dbReference>
<comment type="function">
    <text evidence="5">Exhibits glutathione-dependent thiol transferase activity. Has high dehydroascorbate reductase activity and may contribute to the recycling of ascorbic acid. Participates in the biotransformation of inorganic arsenic and reduces monomethylarsonic acid (MMA).</text>
</comment>
<comment type="catalytic activity">
    <reaction evidence="4 5">
        <text>RX + glutathione = an S-substituted glutathione + a halide anion + H(+)</text>
        <dbReference type="Rhea" id="RHEA:16437"/>
        <dbReference type="ChEBI" id="CHEBI:15378"/>
        <dbReference type="ChEBI" id="CHEBI:16042"/>
        <dbReference type="ChEBI" id="CHEBI:17792"/>
        <dbReference type="ChEBI" id="CHEBI:57925"/>
        <dbReference type="ChEBI" id="CHEBI:90779"/>
        <dbReference type="EC" id="2.5.1.18"/>
    </reaction>
</comment>
<organism evidence="8">
    <name type="scientific">Capitella teleta</name>
    <name type="common">Polychaete worm</name>
    <dbReference type="NCBI Taxonomy" id="283909"/>
    <lineage>
        <taxon>Eukaryota</taxon>
        <taxon>Metazoa</taxon>
        <taxon>Spiralia</taxon>
        <taxon>Lophotrochozoa</taxon>
        <taxon>Annelida</taxon>
        <taxon>Polychaeta</taxon>
        <taxon>Sedentaria</taxon>
        <taxon>Scolecida</taxon>
        <taxon>Capitellidae</taxon>
        <taxon>Capitella</taxon>
    </lineage>
</organism>
<dbReference type="PANTHER" id="PTHR43968">
    <property type="match status" value="1"/>
</dbReference>
<dbReference type="EMBL" id="AMQN01014773">
    <property type="status" value="NOT_ANNOTATED_CDS"/>
    <property type="molecule type" value="Genomic_DNA"/>
</dbReference>
<evidence type="ECO:0000256" key="1">
    <source>
        <dbReference type="ARBA" id="ARBA00011067"/>
    </source>
</evidence>
<reference evidence="8 10" key="2">
    <citation type="journal article" date="2013" name="Nature">
        <title>Insights into bilaterian evolution from three spiralian genomes.</title>
        <authorList>
            <person name="Simakov O."/>
            <person name="Marletaz F."/>
            <person name="Cho S.J."/>
            <person name="Edsinger-Gonzales E."/>
            <person name="Havlak P."/>
            <person name="Hellsten U."/>
            <person name="Kuo D.H."/>
            <person name="Larsson T."/>
            <person name="Lv J."/>
            <person name="Arendt D."/>
            <person name="Savage R."/>
            <person name="Osoegawa K."/>
            <person name="de Jong P."/>
            <person name="Grimwood J."/>
            <person name="Chapman J.A."/>
            <person name="Shapiro H."/>
            <person name="Aerts A."/>
            <person name="Otillar R.P."/>
            <person name="Terry A.Y."/>
            <person name="Boore J.L."/>
            <person name="Grigoriev I.V."/>
            <person name="Lindberg D.R."/>
            <person name="Seaver E.C."/>
            <person name="Weisblat D.A."/>
            <person name="Putnam N.H."/>
            <person name="Rokhsar D.S."/>
        </authorList>
    </citation>
    <scope>NUCLEOTIDE SEQUENCE</scope>
    <source>
        <strain evidence="8 10">I ESC-2004</strain>
    </source>
</reference>
<comment type="similarity">
    <text evidence="1 5">Belongs to the GST superfamily. Omega family.</text>
</comment>
<dbReference type="SUPFAM" id="SSF52833">
    <property type="entry name" value="Thioredoxin-like"/>
    <property type="match status" value="1"/>
</dbReference>
<evidence type="ECO:0000256" key="4">
    <source>
        <dbReference type="ARBA" id="ARBA00047960"/>
    </source>
</evidence>
<dbReference type="Pfam" id="PF13409">
    <property type="entry name" value="GST_N_2"/>
    <property type="match status" value="1"/>
</dbReference>
<dbReference type="PANTHER" id="PTHR43968:SF6">
    <property type="entry name" value="GLUTATHIONE S-TRANSFERASE OMEGA"/>
    <property type="match status" value="1"/>
</dbReference>
<dbReference type="EC" id="1.20.4.2" evidence="5"/>
<dbReference type="Gene3D" id="3.40.30.10">
    <property type="entry name" value="Glutaredoxin"/>
    <property type="match status" value="1"/>
</dbReference>